<comment type="similarity">
    <text evidence="1 11 12">Belongs to the universal ribosomal protein uL1 family.</text>
</comment>
<evidence type="ECO:0000313" key="13">
    <source>
        <dbReference type="EMBL" id="PQV42931.1"/>
    </source>
</evidence>
<evidence type="ECO:0000256" key="5">
    <source>
        <dbReference type="ARBA" id="ARBA00022730"/>
    </source>
</evidence>
<evidence type="ECO:0000256" key="2">
    <source>
        <dbReference type="ARBA" id="ARBA00011838"/>
    </source>
</evidence>
<dbReference type="InterPro" id="IPR023673">
    <property type="entry name" value="Ribosomal_uL1_CS"/>
</dbReference>
<evidence type="ECO:0000256" key="8">
    <source>
        <dbReference type="ARBA" id="ARBA00022980"/>
    </source>
</evidence>
<evidence type="ECO:0000256" key="6">
    <source>
        <dbReference type="ARBA" id="ARBA00022845"/>
    </source>
</evidence>
<dbReference type="AlphaFoldDB" id="A0A315A0N1"/>
<dbReference type="NCBIfam" id="NF003244">
    <property type="entry name" value="PRK04203.1"/>
    <property type="match status" value="1"/>
</dbReference>
<keyword evidence="3 11" id="KW-0678">Repressor</keyword>
<dbReference type="PANTHER" id="PTHR36427:SF3">
    <property type="entry name" value="LARGE RIBOSOMAL SUBUNIT PROTEIN UL1M"/>
    <property type="match status" value="1"/>
</dbReference>
<name>A0A315A0N1_9EURY</name>
<dbReference type="GO" id="GO:0003735">
    <property type="term" value="F:structural constituent of ribosome"/>
    <property type="evidence" value="ECO:0007669"/>
    <property type="project" value="InterPro"/>
</dbReference>
<dbReference type="GO" id="GO:0015934">
    <property type="term" value="C:large ribosomal subunit"/>
    <property type="evidence" value="ECO:0007669"/>
    <property type="project" value="InterPro"/>
</dbReference>
<reference evidence="13 15" key="1">
    <citation type="submission" date="2018-02" db="EMBL/GenBank/DDBJ databases">
        <title>Subsurface microbial communities from deep shales in Ohio and West Virginia, USA.</title>
        <authorList>
            <person name="Wrighton K."/>
        </authorList>
    </citation>
    <scope>NUCLEOTIDE SEQUENCE [LARGE SCALE GENOMIC DNA]</scope>
    <source>
        <strain evidence="13 15">DSM 10369</strain>
    </source>
</reference>
<dbReference type="GO" id="GO:0019843">
    <property type="term" value="F:rRNA binding"/>
    <property type="evidence" value="ECO:0007669"/>
    <property type="project" value="UniProtKB-UniRule"/>
</dbReference>
<comment type="function">
    <text evidence="11">Protein L1 is also a translational repressor protein, it controls the translation of its operon by binding to its mRNA.</text>
</comment>
<dbReference type="RefSeq" id="WP_105460489.1">
    <property type="nucleotide sequence ID" value="NZ_PVBU01000004.1"/>
</dbReference>
<sequence length="213" mass="23826">MVEESILNTVERLFEESPQRNFAESVDLAINLKNLDMSQPKYRVDEEIYLPNGLGKDLKIAVFAKGEVGLQAKEAGCDYVFTEEDINDLADDKSRARSIANECDFFIAEVQYMPLIGKTLGAILGPRGKMPVPLTPDKNVADMIKSSKNSIRIRSKDKLTFHVAVGRRDMDAERIAENIESIVNRVESVLDKGKQNLKSIYVTTTMGKSLRVV</sequence>
<dbReference type="EMBL" id="RJJF01000012">
    <property type="protein sequence ID" value="RNI10401.1"/>
    <property type="molecule type" value="Genomic_DNA"/>
</dbReference>
<dbReference type="InterPro" id="IPR023674">
    <property type="entry name" value="Ribosomal_uL1-like"/>
</dbReference>
<evidence type="ECO:0000256" key="3">
    <source>
        <dbReference type="ARBA" id="ARBA00022491"/>
    </source>
</evidence>
<evidence type="ECO:0000256" key="12">
    <source>
        <dbReference type="RuleBase" id="RU000659"/>
    </source>
</evidence>
<dbReference type="Proteomes" id="UP000273978">
    <property type="component" value="Unassembled WGS sequence"/>
</dbReference>
<dbReference type="InterPro" id="IPR028364">
    <property type="entry name" value="Ribosomal_uL1/biogenesis"/>
</dbReference>
<dbReference type="InterPro" id="IPR002143">
    <property type="entry name" value="Ribosomal_uL1"/>
</dbReference>
<protein>
    <recommendedName>
        <fullName evidence="11">Large ribosomal subunit protein uL1</fullName>
    </recommendedName>
</protein>
<dbReference type="GO" id="GO:0006417">
    <property type="term" value="P:regulation of translation"/>
    <property type="evidence" value="ECO:0007669"/>
    <property type="project" value="UniProtKB-KW"/>
</dbReference>
<dbReference type="CDD" id="cd00403">
    <property type="entry name" value="Ribosomal_L1"/>
    <property type="match status" value="1"/>
</dbReference>
<evidence type="ECO:0000256" key="10">
    <source>
        <dbReference type="ARBA" id="ARBA00045545"/>
    </source>
</evidence>
<dbReference type="Pfam" id="PF00687">
    <property type="entry name" value="Ribosomal_L1"/>
    <property type="match status" value="1"/>
</dbReference>
<keyword evidence="7 11" id="KW-0694">RNA-binding</keyword>
<comment type="subunit">
    <text evidence="2 11">Part of the 50S ribosomal subunit.</text>
</comment>
<dbReference type="GO" id="GO:0006412">
    <property type="term" value="P:translation"/>
    <property type="evidence" value="ECO:0007669"/>
    <property type="project" value="UniProtKB-UniRule"/>
</dbReference>
<dbReference type="Gene3D" id="3.30.190.20">
    <property type="match status" value="1"/>
</dbReference>
<keyword evidence="5 11" id="KW-0699">rRNA-binding</keyword>
<comment type="function">
    <text evidence="10">Probably involved in E site tRNA release. Binds directly to 23S rRNA.</text>
</comment>
<dbReference type="GO" id="GO:0000049">
    <property type="term" value="F:tRNA binding"/>
    <property type="evidence" value="ECO:0007669"/>
    <property type="project" value="UniProtKB-KW"/>
</dbReference>
<evidence type="ECO:0000256" key="4">
    <source>
        <dbReference type="ARBA" id="ARBA00022555"/>
    </source>
</evidence>
<comment type="function">
    <text evidence="11">Binds directly to 23S rRNA. Probably involved in E site tRNA release.</text>
</comment>
<dbReference type="FunFam" id="3.40.50.790:FF:000005">
    <property type="entry name" value="50S ribosomal protein L1"/>
    <property type="match status" value="1"/>
</dbReference>
<dbReference type="PROSITE" id="PS01199">
    <property type="entry name" value="RIBOSOMAL_L1"/>
    <property type="match status" value="1"/>
</dbReference>
<evidence type="ECO:0000256" key="9">
    <source>
        <dbReference type="ARBA" id="ARBA00023274"/>
    </source>
</evidence>
<dbReference type="InterPro" id="IPR023669">
    <property type="entry name" value="Ribosomal_uL1_arc"/>
</dbReference>
<dbReference type="InterPro" id="IPR016095">
    <property type="entry name" value="Ribosomal_uL1_3-a/b-sand"/>
</dbReference>
<keyword evidence="8 11" id="KW-0689">Ribosomal protein</keyword>
<dbReference type="SUPFAM" id="SSF56808">
    <property type="entry name" value="Ribosomal protein L1"/>
    <property type="match status" value="1"/>
</dbReference>
<accession>A0A315A0N1</accession>
<dbReference type="Gene3D" id="3.40.50.790">
    <property type="match status" value="1"/>
</dbReference>
<dbReference type="Proteomes" id="UP000251060">
    <property type="component" value="Unassembled WGS sequence"/>
</dbReference>
<evidence type="ECO:0000256" key="1">
    <source>
        <dbReference type="ARBA" id="ARBA00010531"/>
    </source>
</evidence>
<reference evidence="14 16" key="2">
    <citation type="submission" date="2018-10" db="EMBL/GenBank/DDBJ databases">
        <title>Cultivation of a novel Methanohalophilus strain from Kebrit Deep of the Red Sea and a genomic comparison of members of the genus Methanohalophilus.</title>
        <authorList>
            <person name="Guan Y."/>
            <person name="Ngugi D.K."/>
            <person name="Stingl U."/>
        </authorList>
    </citation>
    <scope>NUCLEOTIDE SEQUENCE [LARGE SCALE GENOMIC DNA]</scope>
    <source>
        <strain evidence="14 16">DSM 10369</strain>
    </source>
</reference>
<evidence type="ECO:0000313" key="16">
    <source>
        <dbReference type="Proteomes" id="UP000273978"/>
    </source>
</evidence>
<comment type="caution">
    <text evidence="13">The sequence shown here is derived from an EMBL/GenBank/DDBJ whole genome shotgun (WGS) entry which is preliminary data.</text>
</comment>
<keyword evidence="9 11" id="KW-0687">Ribonucleoprotein</keyword>
<dbReference type="HAMAP" id="MF_01318_A">
    <property type="entry name" value="Ribosomal_uL1_A"/>
    <property type="match status" value="1"/>
</dbReference>
<dbReference type="EMBL" id="PVBU01000004">
    <property type="protein sequence ID" value="PQV42931.1"/>
    <property type="molecule type" value="Genomic_DNA"/>
</dbReference>
<keyword evidence="4 11" id="KW-0820">tRNA-binding</keyword>
<gene>
    <name evidence="11" type="primary">rpl1</name>
    <name evidence="13" type="ORF">B0H22_104188</name>
    <name evidence="14" type="ORF">EDD83_03310</name>
</gene>
<dbReference type="PANTHER" id="PTHR36427">
    <property type="entry name" value="54S RIBOSOMAL PROTEIN L1, MITOCHONDRIAL"/>
    <property type="match status" value="1"/>
</dbReference>
<evidence type="ECO:0000256" key="11">
    <source>
        <dbReference type="HAMAP-Rule" id="MF_01318"/>
    </source>
</evidence>
<evidence type="ECO:0000313" key="14">
    <source>
        <dbReference type="EMBL" id="RNI10401.1"/>
    </source>
</evidence>
<proteinExistence type="inferred from homology"/>
<evidence type="ECO:0000313" key="15">
    <source>
        <dbReference type="Proteomes" id="UP000251060"/>
    </source>
</evidence>
<dbReference type="PIRSF" id="PIRSF002155">
    <property type="entry name" value="Ribosomal_L1"/>
    <property type="match status" value="1"/>
</dbReference>
<keyword evidence="6 11" id="KW-0810">Translation regulation</keyword>
<organism evidence="13 15">
    <name type="scientific">Methanohalophilus euhalobius</name>
    <dbReference type="NCBI Taxonomy" id="51203"/>
    <lineage>
        <taxon>Archaea</taxon>
        <taxon>Methanobacteriati</taxon>
        <taxon>Methanobacteriota</taxon>
        <taxon>Stenosarchaea group</taxon>
        <taxon>Methanomicrobia</taxon>
        <taxon>Methanosarcinales</taxon>
        <taxon>Methanosarcinaceae</taxon>
        <taxon>Methanohalophilus</taxon>
    </lineage>
</organism>
<evidence type="ECO:0000256" key="7">
    <source>
        <dbReference type="ARBA" id="ARBA00022884"/>
    </source>
</evidence>